<reference evidence="1" key="1">
    <citation type="submission" date="2017-07" db="EMBL/GenBank/DDBJ databases">
        <title>Taro Niue Genome Assembly and Annotation.</title>
        <authorList>
            <person name="Atibalentja N."/>
            <person name="Keating K."/>
            <person name="Fields C.J."/>
        </authorList>
    </citation>
    <scope>NUCLEOTIDE SEQUENCE</scope>
    <source>
        <strain evidence="1">Niue_2</strain>
        <tissue evidence="1">Leaf</tissue>
    </source>
</reference>
<name>A0A843TA80_COLES</name>
<organism evidence="1 2">
    <name type="scientific">Colocasia esculenta</name>
    <name type="common">Wild taro</name>
    <name type="synonym">Arum esculentum</name>
    <dbReference type="NCBI Taxonomy" id="4460"/>
    <lineage>
        <taxon>Eukaryota</taxon>
        <taxon>Viridiplantae</taxon>
        <taxon>Streptophyta</taxon>
        <taxon>Embryophyta</taxon>
        <taxon>Tracheophyta</taxon>
        <taxon>Spermatophyta</taxon>
        <taxon>Magnoliopsida</taxon>
        <taxon>Liliopsida</taxon>
        <taxon>Araceae</taxon>
        <taxon>Aroideae</taxon>
        <taxon>Colocasieae</taxon>
        <taxon>Colocasia</taxon>
    </lineage>
</organism>
<dbReference type="Proteomes" id="UP000652761">
    <property type="component" value="Unassembled WGS sequence"/>
</dbReference>
<dbReference type="AlphaFoldDB" id="A0A843TA80"/>
<proteinExistence type="predicted"/>
<gene>
    <name evidence="1" type="ORF">Taro_001164</name>
</gene>
<comment type="caution">
    <text evidence="1">The sequence shown here is derived from an EMBL/GenBank/DDBJ whole genome shotgun (WGS) entry which is preliminary data.</text>
</comment>
<evidence type="ECO:0000313" key="1">
    <source>
        <dbReference type="EMBL" id="MQL68888.1"/>
    </source>
</evidence>
<accession>A0A843TA80</accession>
<keyword evidence="2" id="KW-1185">Reference proteome</keyword>
<protein>
    <submittedName>
        <fullName evidence="1">Uncharacterized protein</fullName>
    </submittedName>
</protein>
<evidence type="ECO:0000313" key="2">
    <source>
        <dbReference type="Proteomes" id="UP000652761"/>
    </source>
</evidence>
<sequence>MASSRGRRWFGLGQTRASGGSRFGVLSVPWSRSWVPARDGTGVFGSPTWWRVHGPGWFCLWALDLVEVLPGSACIAPAVLLAAVFSLMVRVLGRWLVYSGEGSSQDRPLSLLAEVLPRSVLCLFRTTVVLPLQFEVFRLVGLGSGEVLPGRLLAVLVEALPKAVSCCFGRRYSLYFLLLWPVRDW</sequence>
<dbReference type="EMBL" id="NMUH01000024">
    <property type="protein sequence ID" value="MQL68888.1"/>
    <property type="molecule type" value="Genomic_DNA"/>
</dbReference>